<proteinExistence type="predicted"/>
<organism evidence="3 4">
    <name type="scientific">Heligmosomoides polygyrus</name>
    <name type="common">Parasitic roundworm</name>
    <dbReference type="NCBI Taxonomy" id="6339"/>
    <lineage>
        <taxon>Eukaryota</taxon>
        <taxon>Metazoa</taxon>
        <taxon>Ecdysozoa</taxon>
        <taxon>Nematoda</taxon>
        <taxon>Chromadorea</taxon>
        <taxon>Rhabditida</taxon>
        <taxon>Rhabditina</taxon>
        <taxon>Rhabditomorpha</taxon>
        <taxon>Strongyloidea</taxon>
        <taxon>Heligmosomidae</taxon>
        <taxon>Heligmosomoides</taxon>
    </lineage>
</organism>
<evidence type="ECO:0000313" key="3">
    <source>
        <dbReference type="Proteomes" id="UP000050761"/>
    </source>
</evidence>
<evidence type="ECO:0000256" key="2">
    <source>
        <dbReference type="SAM" id="Phobius"/>
    </source>
</evidence>
<evidence type="ECO:0000313" key="4">
    <source>
        <dbReference type="WBParaSite" id="HPBE_0000117401-mRNA-1"/>
    </source>
</evidence>
<reference evidence="4" key="1">
    <citation type="submission" date="2019-09" db="UniProtKB">
        <authorList>
            <consortium name="WormBaseParasite"/>
        </authorList>
    </citation>
    <scope>IDENTIFICATION</scope>
</reference>
<protein>
    <submittedName>
        <fullName evidence="4">Preprotein translocase subunit TatC</fullName>
    </submittedName>
</protein>
<keyword evidence="2" id="KW-0472">Membrane</keyword>
<feature type="transmembrane region" description="Helical" evidence="2">
    <location>
        <begin position="74"/>
        <end position="90"/>
    </location>
</feature>
<dbReference type="AlphaFoldDB" id="A0A183F4T2"/>
<dbReference type="WBParaSite" id="HPBE_0000117401-mRNA-1">
    <property type="protein sequence ID" value="HPBE_0000117401-mRNA-1"/>
    <property type="gene ID" value="HPBE_0000117401"/>
</dbReference>
<keyword evidence="2" id="KW-1133">Transmembrane helix</keyword>
<evidence type="ECO:0000256" key="1">
    <source>
        <dbReference type="SAM" id="MobiDB-lite"/>
    </source>
</evidence>
<feature type="compositionally biased region" description="Basic and acidic residues" evidence="1">
    <location>
        <begin position="135"/>
        <end position="146"/>
    </location>
</feature>
<feature type="region of interest" description="Disordered" evidence="1">
    <location>
        <begin position="133"/>
        <end position="154"/>
    </location>
</feature>
<keyword evidence="3" id="KW-1185">Reference proteome</keyword>
<name>A0A183F4T2_HELPZ</name>
<sequence>LIIYTPVFFLACLIGIPLFVFFAFPSFLAQRVYNNATSKTDYLTGAEKALLTFKMASIFLAGVPVGLFLALNSFVTAGLVFSAYIGFIVFKMSPFAKFLDEGYDLLLPMARSTGLGPFKQMLIDGKEAKKRRKQQLKEQAEMEASERAQIVEGN</sequence>
<accession>A0A183F4T2</accession>
<feature type="transmembrane region" description="Helical" evidence="2">
    <location>
        <begin position="6"/>
        <end position="28"/>
    </location>
</feature>
<dbReference type="Proteomes" id="UP000050761">
    <property type="component" value="Unassembled WGS sequence"/>
</dbReference>
<keyword evidence="2" id="KW-0812">Transmembrane</keyword>
<feature type="transmembrane region" description="Helical" evidence="2">
    <location>
        <begin position="49"/>
        <end position="68"/>
    </location>
</feature>